<dbReference type="SUPFAM" id="SSF55729">
    <property type="entry name" value="Acyl-CoA N-acyltransferases (Nat)"/>
    <property type="match status" value="1"/>
</dbReference>
<dbReference type="Gene3D" id="3.40.630.30">
    <property type="match status" value="1"/>
</dbReference>
<evidence type="ECO:0000259" key="1">
    <source>
        <dbReference type="PROSITE" id="PS51186"/>
    </source>
</evidence>
<proteinExistence type="predicted"/>
<dbReference type="CDD" id="cd04301">
    <property type="entry name" value="NAT_SF"/>
    <property type="match status" value="1"/>
</dbReference>
<dbReference type="InterPro" id="IPR053144">
    <property type="entry name" value="Acetyltransferase_Butenolide"/>
</dbReference>
<dbReference type="PANTHER" id="PTHR43233">
    <property type="entry name" value="FAMILY N-ACETYLTRANSFERASE, PUTATIVE (AFU_ORTHOLOGUE AFUA_6G03350)-RELATED"/>
    <property type="match status" value="1"/>
</dbReference>
<dbReference type="InterPro" id="IPR000182">
    <property type="entry name" value="GNAT_dom"/>
</dbReference>
<organism evidence="2 3">
    <name type="scientific">Thermoactinomyces vulgaris</name>
    <dbReference type="NCBI Taxonomy" id="2026"/>
    <lineage>
        <taxon>Bacteria</taxon>
        <taxon>Bacillati</taxon>
        <taxon>Bacillota</taxon>
        <taxon>Bacilli</taxon>
        <taxon>Bacillales</taxon>
        <taxon>Thermoactinomycetaceae</taxon>
        <taxon>Thermoactinomyces</taxon>
    </lineage>
</organism>
<dbReference type="PROSITE" id="PS51186">
    <property type="entry name" value="GNAT"/>
    <property type="match status" value="1"/>
</dbReference>
<dbReference type="RefSeq" id="WP_037993642.1">
    <property type="nucleotide sequence ID" value="NZ_CP036487.1"/>
</dbReference>
<dbReference type="EMBL" id="JAECVU010000001">
    <property type="protein sequence ID" value="MBH8587674.1"/>
    <property type="molecule type" value="Genomic_DNA"/>
</dbReference>
<feature type="domain" description="N-acetyltransferase" evidence="1">
    <location>
        <begin position="1"/>
        <end position="137"/>
    </location>
</feature>
<sequence length="137" mass="15813">MLITLKDDLPNSKQFFDLYQTTGWKHPFTKERLFQAISNSWYSVSAYKEDELVGFGRVISDGVYQALICDLIVSSKYQGKGIGTRILCRLLDQCKENDILLVMLFSAKGKFSYYERFGFVQHSPDAPGMIWDKTKYV</sequence>
<evidence type="ECO:0000313" key="2">
    <source>
        <dbReference type="EMBL" id="MBH8587674.1"/>
    </source>
</evidence>
<accession>A0ABS0QEI0</accession>
<dbReference type="Pfam" id="PF13673">
    <property type="entry name" value="Acetyltransf_10"/>
    <property type="match status" value="1"/>
</dbReference>
<dbReference type="PANTHER" id="PTHR43233:SF1">
    <property type="entry name" value="FAMILY N-ACETYLTRANSFERASE, PUTATIVE (AFU_ORTHOLOGUE AFUA_6G03350)-RELATED"/>
    <property type="match status" value="1"/>
</dbReference>
<evidence type="ECO:0000313" key="3">
    <source>
        <dbReference type="Proteomes" id="UP000641910"/>
    </source>
</evidence>
<keyword evidence="3" id="KW-1185">Reference proteome</keyword>
<protein>
    <submittedName>
        <fullName evidence="2">GNAT family N-acetyltransferase</fullName>
    </submittedName>
</protein>
<comment type="caution">
    <text evidence="2">The sequence shown here is derived from an EMBL/GenBank/DDBJ whole genome shotgun (WGS) entry which is preliminary data.</text>
</comment>
<reference evidence="2 3" key="1">
    <citation type="submission" date="2020-12" db="EMBL/GenBank/DDBJ databases">
        <title>WGS of Thermoactinomyces spp.</title>
        <authorList>
            <person name="Cheng K."/>
        </authorList>
    </citation>
    <scope>NUCLEOTIDE SEQUENCE [LARGE SCALE GENOMIC DNA]</scope>
    <source>
        <strain evidence="3">CICC 10650\ACCC 41061</strain>
    </source>
</reference>
<gene>
    <name evidence="2" type="ORF">I8U22_02415</name>
</gene>
<dbReference type="InterPro" id="IPR016181">
    <property type="entry name" value="Acyl_CoA_acyltransferase"/>
</dbReference>
<dbReference type="Proteomes" id="UP000641910">
    <property type="component" value="Unassembled WGS sequence"/>
</dbReference>
<name>A0ABS0QEI0_THEVU</name>